<dbReference type="InterPro" id="IPR010359">
    <property type="entry name" value="IrrE_HExxH"/>
</dbReference>
<evidence type="ECO:0000259" key="2">
    <source>
        <dbReference type="PROSITE" id="PS50943"/>
    </source>
</evidence>
<evidence type="ECO:0000313" key="4">
    <source>
        <dbReference type="Proteomes" id="UP001268256"/>
    </source>
</evidence>
<name>A0AAE4FWI0_9CYAN</name>
<comment type="similarity">
    <text evidence="1">Belongs to the short-chain fatty acyl-CoA assimilation regulator (ScfR) family.</text>
</comment>
<comment type="caution">
    <text evidence="3">The sequence shown here is derived from an EMBL/GenBank/DDBJ whole genome shotgun (WGS) entry which is preliminary data.</text>
</comment>
<dbReference type="RefSeq" id="WP_322879475.1">
    <property type="nucleotide sequence ID" value="NZ_JAVMIP010000025.1"/>
</dbReference>
<dbReference type="InterPro" id="IPR039060">
    <property type="entry name" value="Antitox_HigA"/>
</dbReference>
<protein>
    <recommendedName>
        <fullName evidence="2">HTH cro/C1-type domain-containing protein</fullName>
    </recommendedName>
</protein>
<dbReference type="EMBL" id="JAVMIP010000025">
    <property type="protein sequence ID" value="MDS3862266.1"/>
    <property type="molecule type" value="Genomic_DNA"/>
</dbReference>
<feature type="domain" description="HTH cro/C1-type" evidence="2">
    <location>
        <begin position="68"/>
        <end position="121"/>
    </location>
</feature>
<dbReference type="Proteomes" id="UP001268256">
    <property type="component" value="Unassembled WGS sequence"/>
</dbReference>
<proteinExistence type="inferred from homology"/>
<dbReference type="SUPFAM" id="SSF47413">
    <property type="entry name" value="lambda repressor-like DNA-binding domains"/>
    <property type="match status" value="1"/>
</dbReference>
<organism evidence="3 4">
    <name type="scientific">Pseudocalidococcus azoricus BACA0444</name>
    <dbReference type="NCBI Taxonomy" id="2918990"/>
    <lineage>
        <taxon>Bacteria</taxon>
        <taxon>Bacillati</taxon>
        <taxon>Cyanobacteriota</taxon>
        <taxon>Cyanophyceae</taxon>
        <taxon>Acaryochloridales</taxon>
        <taxon>Thermosynechococcaceae</taxon>
        <taxon>Pseudocalidococcus</taxon>
        <taxon>Pseudocalidococcus azoricus</taxon>
    </lineage>
</organism>
<dbReference type="PANTHER" id="PTHR40455:SF1">
    <property type="entry name" value="ANTITOXIN HIGA"/>
    <property type="match status" value="1"/>
</dbReference>
<dbReference type="PROSITE" id="PS50943">
    <property type="entry name" value="HTH_CROC1"/>
    <property type="match status" value="1"/>
</dbReference>
<dbReference type="GO" id="GO:0006355">
    <property type="term" value="P:regulation of DNA-templated transcription"/>
    <property type="evidence" value="ECO:0007669"/>
    <property type="project" value="InterPro"/>
</dbReference>
<keyword evidence="4" id="KW-1185">Reference proteome</keyword>
<dbReference type="GO" id="GO:0001046">
    <property type="term" value="F:core promoter sequence-specific DNA binding"/>
    <property type="evidence" value="ECO:0007669"/>
    <property type="project" value="TreeGrafter"/>
</dbReference>
<dbReference type="PANTHER" id="PTHR40455">
    <property type="entry name" value="ANTITOXIN HIGA"/>
    <property type="match status" value="1"/>
</dbReference>
<dbReference type="AlphaFoldDB" id="A0AAE4FWI0"/>
<evidence type="ECO:0000313" key="3">
    <source>
        <dbReference type="EMBL" id="MDS3862266.1"/>
    </source>
</evidence>
<dbReference type="InterPro" id="IPR010982">
    <property type="entry name" value="Lambda_DNA-bd_dom_sf"/>
</dbReference>
<accession>A0AAE4FWI0</accession>
<reference evidence="4" key="1">
    <citation type="submission" date="2023-07" db="EMBL/GenBank/DDBJ databases">
        <authorList>
            <person name="Luz R."/>
            <person name="Cordeiro R."/>
            <person name="Fonseca A."/>
            <person name="Goncalves V."/>
        </authorList>
    </citation>
    <scope>NUCLEOTIDE SEQUENCE [LARGE SCALE GENOMIC DNA]</scope>
    <source>
        <strain evidence="4">BACA0444</strain>
    </source>
</reference>
<evidence type="ECO:0000256" key="1">
    <source>
        <dbReference type="ARBA" id="ARBA00007227"/>
    </source>
</evidence>
<dbReference type="Gene3D" id="1.10.260.40">
    <property type="entry name" value="lambda repressor-like DNA-binding domains"/>
    <property type="match status" value="1"/>
</dbReference>
<sequence>MTTMTNPIPIKPIKSEADYDAALEQIAVLMDAGPGTPEADALDVLATLVENYENQHYPIGLPDPISAIRFRMEQQELSQRDLIPFIGSRSKVSEVLSGKRSLSLQMIRNLHQGLGIPADVLLQEPDATLPENPQNVDWSKFPLPAMAKQKWIESDFSGKAEELMRDLIERAGGYSSVSTMFCRKNSHIRSKTDSYALKAWAFQLLAMARETSLPTSYRPGSLTPELMQQLVRLSWSESGPRLAQEFLARNGIHLIYLPHLPQTHLDGAALRLSDGTPVIGLTLRYDRIDNFWFCLFHELAHQALHLEFEPTDSYLEDLSIADPKNEPKELEADGWASEQLIPNDLWAASRITEHSSIVDIKEFANRLQIHPAIVAGRIRKLTNNYHLFNQLVGHRQVRTLFA</sequence>
<dbReference type="InterPro" id="IPR001387">
    <property type="entry name" value="Cro/C1-type_HTH"/>
</dbReference>
<dbReference type="CDD" id="cd00093">
    <property type="entry name" value="HTH_XRE"/>
    <property type="match status" value="1"/>
</dbReference>
<gene>
    <name evidence="3" type="ORF">RIF25_15815</name>
</gene>
<dbReference type="Pfam" id="PF06114">
    <property type="entry name" value="Peptidase_M78"/>
    <property type="match status" value="1"/>
</dbReference>